<dbReference type="PANTHER" id="PTHR37317:SF1">
    <property type="entry name" value="ZINC-RIBBON DOMAIN-CONTAINING PROTEIN-RELATED"/>
    <property type="match status" value="1"/>
</dbReference>
<protein>
    <submittedName>
        <fullName evidence="2">Zinc-ribbon domain-containing protein</fullName>
    </submittedName>
</protein>
<feature type="domain" description="Treble clef zinc finger" evidence="1">
    <location>
        <begin position="19"/>
        <end position="71"/>
    </location>
</feature>
<dbReference type="InterPro" id="IPR025487">
    <property type="entry name" value="DUF4379"/>
</dbReference>
<accession>A0ABS5CK40</accession>
<dbReference type="PANTHER" id="PTHR37317">
    <property type="entry name" value="BLR8090 PROTEIN"/>
    <property type="match status" value="1"/>
</dbReference>
<dbReference type="Proteomes" id="UP000673394">
    <property type="component" value="Unassembled WGS sequence"/>
</dbReference>
<dbReference type="Pfam" id="PF14311">
    <property type="entry name" value="DUF4379"/>
    <property type="match status" value="2"/>
</dbReference>
<sequence length="147" mass="17292">MNEKTKPKKLSDINKPFVGEWNFAKNYDLSPSDLTPQSNKKVWWLCSNGHEWEAIVQRRYLGDKCPYCSGKKATPETCLQTVNPQLALEWHKTKNFNLTPRDVLPKSYKRVWWECQHGHEWETRIDHRSSGSGCPFCKNKKKIKQVK</sequence>
<evidence type="ECO:0000259" key="1">
    <source>
        <dbReference type="Pfam" id="PF14311"/>
    </source>
</evidence>
<gene>
    <name evidence="2" type="ORF">I8J30_26430</name>
</gene>
<reference evidence="2 3" key="1">
    <citation type="submission" date="2021-04" db="EMBL/GenBank/DDBJ databases">
        <title>Paenibacillus sp. DLE-14 whole genome sequence.</title>
        <authorList>
            <person name="Ham Y.J."/>
        </authorList>
    </citation>
    <scope>NUCLEOTIDE SEQUENCE [LARGE SCALE GENOMIC DNA]</scope>
    <source>
        <strain evidence="2 3">DLE-14</strain>
    </source>
</reference>
<feature type="domain" description="Treble clef zinc finger" evidence="1">
    <location>
        <begin position="86"/>
        <end position="140"/>
    </location>
</feature>
<evidence type="ECO:0000313" key="2">
    <source>
        <dbReference type="EMBL" id="MBP3966245.1"/>
    </source>
</evidence>
<dbReference type="EMBL" id="JAGKSP010000016">
    <property type="protein sequence ID" value="MBP3966245.1"/>
    <property type="molecule type" value="Genomic_DNA"/>
</dbReference>
<name>A0ABS5CK40_9BACL</name>
<evidence type="ECO:0000313" key="3">
    <source>
        <dbReference type="Proteomes" id="UP000673394"/>
    </source>
</evidence>
<comment type="caution">
    <text evidence="2">The sequence shown here is derived from an EMBL/GenBank/DDBJ whole genome shotgun (WGS) entry which is preliminary data.</text>
</comment>
<organism evidence="2 3">
    <name type="scientific">Paenibacillus lignilyticus</name>
    <dbReference type="NCBI Taxonomy" id="1172615"/>
    <lineage>
        <taxon>Bacteria</taxon>
        <taxon>Bacillati</taxon>
        <taxon>Bacillota</taxon>
        <taxon>Bacilli</taxon>
        <taxon>Bacillales</taxon>
        <taxon>Paenibacillaceae</taxon>
        <taxon>Paenibacillus</taxon>
    </lineage>
</organism>
<keyword evidence="3" id="KW-1185">Reference proteome</keyword>
<proteinExistence type="predicted"/>
<dbReference type="RefSeq" id="WP_210663262.1">
    <property type="nucleotide sequence ID" value="NZ_JAGKSP010000016.1"/>
</dbReference>